<dbReference type="AlphaFoldDB" id="A0A365TQK0"/>
<dbReference type="EMBL" id="QNTU01000003">
    <property type="protein sequence ID" value="RBI67960.1"/>
    <property type="molecule type" value="Genomic_DNA"/>
</dbReference>
<sequence length="63" mass="6816">MALATAITLLLLSLSGNVQTLSLALNLIYRFSQMPAWRSLATANTKGGQWPPFTLLTNALLAR</sequence>
<organism evidence="1 2">
    <name type="scientific">Vreelandella sulfidaeris</name>
    <dbReference type="NCBI Taxonomy" id="115553"/>
    <lineage>
        <taxon>Bacteria</taxon>
        <taxon>Pseudomonadati</taxon>
        <taxon>Pseudomonadota</taxon>
        <taxon>Gammaproteobacteria</taxon>
        <taxon>Oceanospirillales</taxon>
        <taxon>Halomonadaceae</taxon>
        <taxon>Vreelandella</taxon>
    </lineage>
</organism>
<keyword evidence="2" id="KW-1185">Reference proteome</keyword>
<evidence type="ECO:0000313" key="1">
    <source>
        <dbReference type="EMBL" id="RBI67960.1"/>
    </source>
</evidence>
<name>A0A365TQK0_9GAMM</name>
<dbReference type="Proteomes" id="UP000252204">
    <property type="component" value="Unassembled WGS sequence"/>
</dbReference>
<gene>
    <name evidence="1" type="ORF">DQ400_06070</name>
</gene>
<comment type="caution">
    <text evidence="1">The sequence shown here is derived from an EMBL/GenBank/DDBJ whole genome shotgun (WGS) entry which is preliminary data.</text>
</comment>
<proteinExistence type="predicted"/>
<evidence type="ECO:0000313" key="2">
    <source>
        <dbReference type="Proteomes" id="UP000252204"/>
    </source>
</evidence>
<accession>A0A365TQK0</accession>
<reference evidence="2" key="1">
    <citation type="submission" date="2018-06" db="EMBL/GenBank/DDBJ databases">
        <title>Whole genome sequencing of four bacterial strains from South Shetland trench revealing bio-synthetic gene clusters.</title>
        <authorList>
            <person name="Abdel-Mageed W.M."/>
            <person name="Lehri B."/>
            <person name="Jarmusch S."/>
            <person name="Miranda K."/>
            <person name="Goodfellow M."/>
            <person name="Jaspars M."/>
            <person name="Karlyshev A.V."/>
        </authorList>
    </citation>
    <scope>NUCLEOTIDE SEQUENCE [LARGE SCALE GENOMIC DNA]</scope>
    <source>
        <strain evidence="2">SST4</strain>
    </source>
</reference>
<protein>
    <submittedName>
        <fullName evidence="1">Uncharacterized protein</fullName>
    </submittedName>
</protein>